<sequence length="309" mass="33123">MIDRRLSVLRAIARHGTVTAAAEVCRLTPSAVSHQMSALARELDVALLEHVGRNVRLTEAAGTLLEHAEKLAAQWERAQADLATHREDELTGTLRICGFSTAAAVVAPRALVLLRDEHPALRLHLREIEPARAFDLLAADDTDIAVVVATPSIPPRSDPAFEQFPLFAEPLDILVGPQHPLAARDAVDLLEIAGDPWIVGSPSRAYYQLVILACTSAGFAPNVAHYADEWDTGAALVAAGFGVALVPRLAALPGHHDTRRIPIRGPMVPTRHVLAAIRAGSRAQPDVAAGLDALRRVCATDLPELAEPW</sequence>
<dbReference type="InterPro" id="IPR036390">
    <property type="entry name" value="WH_DNA-bd_sf"/>
</dbReference>
<evidence type="ECO:0000256" key="4">
    <source>
        <dbReference type="ARBA" id="ARBA00023163"/>
    </source>
</evidence>
<comment type="caution">
    <text evidence="6">The sequence shown here is derived from an EMBL/GenBank/DDBJ whole genome shotgun (WGS) entry which is preliminary data.</text>
</comment>
<evidence type="ECO:0000256" key="3">
    <source>
        <dbReference type="ARBA" id="ARBA00023125"/>
    </source>
</evidence>
<proteinExistence type="inferred from homology"/>
<dbReference type="Pfam" id="PF00126">
    <property type="entry name" value="HTH_1"/>
    <property type="match status" value="1"/>
</dbReference>
<dbReference type="Proteomes" id="UP001595947">
    <property type="component" value="Unassembled WGS sequence"/>
</dbReference>
<keyword evidence="7" id="KW-1185">Reference proteome</keyword>
<dbReference type="Gene3D" id="3.40.190.10">
    <property type="entry name" value="Periplasmic binding protein-like II"/>
    <property type="match status" value="2"/>
</dbReference>
<keyword evidence="2" id="KW-0805">Transcription regulation</keyword>
<evidence type="ECO:0000256" key="2">
    <source>
        <dbReference type="ARBA" id="ARBA00023015"/>
    </source>
</evidence>
<evidence type="ECO:0000313" key="6">
    <source>
        <dbReference type="EMBL" id="MFC5063382.1"/>
    </source>
</evidence>
<dbReference type="PROSITE" id="PS50931">
    <property type="entry name" value="HTH_LYSR"/>
    <property type="match status" value="1"/>
</dbReference>
<dbReference type="PANTHER" id="PTHR30346:SF29">
    <property type="entry name" value="LYSR SUBSTRATE-BINDING"/>
    <property type="match status" value="1"/>
</dbReference>
<dbReference type="SUPFAM" id="SSF53850">
    <property type="entry name" value="Periplasmic binding protein-like II"/>
    <property type="match status" value="1"/>
</dbReference>
<reference evidence="7" key="1">
    <citation type="journal article" date="2019" name="Int. J. Syst. Evol. Microbiol.">
        <title>The Global Catalogue of Microorganisms (GCM) 10K type strain sequencing project: providing services to taxonomists for standard genome sequencing and annotation.</title>
        <authorList>
            <consortium name="The Broad Institute Genomics Platform"/>
            <consortium name="The Broad Institute Genome Sequencing Center for Infectious Disease"/>
            <person name="Wu L."/>
            <person name="Ma J."/>
        </authorList>
    </citation>
    <scope>NUCLEOTIDE SEQUENCE [LARGE SCALE GENOMIC DNA]</scope>
    <source>
        <strain evidence="7">CGMCC 4.7093</strain>
    </source>
</reference>
<dbReference type="Pfam" id="PF03466">
    <property type="entry name" value="LysR_substrate"/>
    <property type="match status" value="1"/>
</dbReference>
<name>A0ABV9YNU3_9PSEU</name>
<dbReference type="CDD" id="cd08423">
    <property type="entry name" value="PBP2_LTTR_like_6"/>
    <property type="match status" value="1"/>
</dbReference>
<comment type="similarity">
    <text evidence="1">Belongs to the LysR transcriptional regulatory family.</text>
</comment>
<dbReference type="InterPro" id="IPR000847">
    <property type="entry name" value="LysR_HTH_N"/>
</dbReference>
<gene>
    <name evidence="6" type="ORF">ACFPBZ_14270</name>
</gene>
<evidence type="ECO:0000313" key="7">
    <source>
        <dbReference type="Proteomes" id="UP001595947"/>
    </source>
</evidence>
<dbReference type="Gene3D" id="1.10.10.10">
    <property type="entry name" value="Winged helix-like DNA-binding domain superfamily/Winged helix DNA-binding domain"/>
    <property type="match status" value="1"/>
</dbReference>
<feature type="domain" description="HTH lysR-type" evidence="5">
    <location>
        <begin position="1"/>
        <end position="58"/>
    </location>
</feature>
<keyword evidence="4" id="KW-0804">Transcription</keyword>
<accession>A0ABV9YNU3</accession>
<keyword evidence="3" id="KW-0238">DNA-binding</keyword>
<evidence type="ECO:0000256" key="1">
    <source>
        <dbReference type="ARBA" id="ARBA00009437"/>
    </source>
</evidence>
<organism evidence="6 7">
    <name type="scientific">Actinomycetospora atypica</name>
    <dbReference type="NCBI Taxonomy" id="1290095"/>
    <lineage>
        <taxon>Bacteria</taxon>
        <taxon>Bacillati</taxon>
        <taxon>Actinomycetota</taxon>
        <taxon>Actinomycetes</taxon>
        <taxon>Pseudonocardiales</taxon>
        <taxon>Pseudonocardiaceae</taxon>
        <taxon>Actinomycetospora</taxon>
    </lineage>
</organism>
<protein>
    <submittedName>
        <fullName evidence="6">LysR family transcriptional regulator</fullName>
    </submittedName>
</protein>
<dbReference type="EMBL" id="JBHSIV010000013">
    <property type="protein sequence ID" value="MFC5063382.1"/>
    <property type="molecule type" value="Genomic_DNA"/>
</dbReference>
<dbReference type="PANTHER" id="PTHR30346">
    <property type="entry name" value="TRANSCRIPTIONAL DUAL REGULATOR HCAR-RELATED"/>
    <property type="match status" value="1"/>
</dbReference>
<dbReference type="RefSeq" id="WP_378036731.1">
    <property type="nucleotide sequence ID" value="NZ_JBHSIV010000013.1"/>
</dbReference>
<dbReference type="InterPro" id="IPR036388">
    <property type="entry name" value="WH-like_DNA-bd_sf"/>
</dbReference>
<dbReference type="InterPro" id="IPR005119">
    <property type="entry name" value="LysR_subst-bd"/>
</dbReference>
<dbReference type="SUPFAM" id="SSF46785">
    <property type="entry name" value="Winged helix' DNA-binding domain"/>
    <property type="match status" value="1"/>
</dbReference>
<evidence type="ECO:0000259" key="5">
    <source>
        <dbReference type="PROSITE" id="PS50931"/>
    </source>
</evidence>